<dbReference type="Pfam" id="PF00482">
    <property type="entry name" value="T2SSF"/>
    <property type="match status" value="2"/>
</dbReference>
<name>A0A1H2FSV9_9BACT</name>
<keyword evidence="5 8" id="KW-0812">Transmembrane</keyword>
<evidence type="ECO:0000256" key="4">
    <source>
        <dbReference type="ARBA" id="ARBA00022519"/>
    </source>
</evidence>
<dbReference type="Proteomes" id="UP000199608">
    <property type="component" value="Unassembled WGS sequence"/>
</dbReference>
<feature type="domain" description="Type II secretion system protein GspF" evidence="9">
    <location>
        <begin position="270"/>
        <end position="392"/>
    </location>
</feature>
<evidence type="ECO:0000256" key="3">
    <source>
        <dbReference type="ARBA" id="ARBA00022475"/>
    </source>
</evidence>
<dbReference type="FunFam" id="1.20.81.30:FF:000001">
    <property type="entry name" value="Type II secretion system protein F"/>
    <property type="match status" value="2"/>
</dbReference>
<dbReference type="GO" id="GO:0005886">
    <property type="term" value="C:plasma membrane"/>
    <property type="evidence" value="ECO:0007669"/>
    <property type="project" value="UniProtKB-SubCell"/>
</dbReference>
<gene>
    <name evidence="10" type="ORF">SAMN04487931_104323</name>
</gene>
<dbReference type="AlphaFoldDB" id="A0A1H2FSV9"/>
<keyword evidence="7 8" id="KW-0472">Membrane</keyword>
<proteinExistence type="inferred from homology"/>
<dbReference type="PANTHER" id="PTHR30012:SF0">
    <property type="entry name" value="TYPE II SECRETION SYSTEM PROTEIN F-RELATED"/>
    <property type="match status" value="1"/>
</dbReference>
<feature type="transmembrane region" description="Helical" evidence="8">
    <location>
        <begin position="169"/>
        <end position="189"/>
    </location>
</feature>
<reference evidence="11" key="1">
    <citation type="submission" date="2016-10" db="EMBL/GenBank/DDBJ databases">
        <authorList>
            <person name="Varghese N."/>
            <person name="Submissions S."/>
        </authorList>
    </citation>
    <scope>NUCLEOTIDE SEQUENCE [LARGE SCALE GENOMIC DNA]</scope>
    <source>
        <strain evidence="11">DSM 3384</strain>
    </source>
</reference>
<dbReference type="InterPro" id="IPR018076">
    <property type="entry name" value="T2SS_GspF_dom"/>
</dbReference>
<keyword evidence="3" id="KW-1003">Cell membrane</keyword>
<comment type="similarity">
    <text evidence="2">Belongs to the GSP F family.</text>
</comment>
<protein>
    <submittedName>
        <fullName evidence="10">Type IV pilus assembly protein PilC</fullName>
    </submittedName>
</protein>
<feature type="domain" description="Type II secretion system protein GspF" evidence="9">
    <location>
        <begin position="68"/>
        <end position="190"/>
    </location>
</feature>
<evidence type="ECO:0000256" key="6">
    <source>
        <dbReference type="ARBA" id="ARBA00022989"/>
    </source>
</evidence>
<dbReference type="PANTHER" id="PTHR30012">
    <property type="entry name" value="GENERAL SECRETION PATHWAY PROTEIN"/>
    <property type="match status" value="1"/>
</dbReference>
<comment type="subcellular location">
    <subcellularLocation>
        <location evidence="1">Cell inner membrane</location>
        <topology evidence="1">Multi-pass membrane protein</topology>
    </subcellularLocation>
</comment>
<evidence type="ECO:0000259" key="9">
    <source>
        <dbReference type="Pfam" id="PF00482"/>
    </source>
</evidence>
<feature type="transmembrane region" description="Helical" evidence="8">
    <location>
        <begin position="373"/>
        <end position="394"/>
    </location>
</feature>
<evidence type="ECO:0000256" key="2">
    <source>
        <dbReference type="ARBA" id="ARBA00005745"/>
    </source>
</evidence>
<dbReference type="InterPro" id="IPR042094">
    <property type="entry name" value="T2SS_GspF_sf"/>
</dbReference>
<sequence length="401" mass="45030">MAIYLFKAVNENGKTISGEIEADSSQAALELLSRQGHIPESVKEKISRASAFQFLERKVQAKDLILYTKQFKTLLKAGVSILMIFQILEAQTENKSLKKVTAKMKEDVKQGSSLFKGFSAHKSAFSRLYCSMIKAGEESGSLPRILERLIYIIEHEEKVRNDIKSAARYPLIVLTFLAVAFMILLTFVVPKFVSIFEKAGIELPVPTQICMMMYEFLNHYWLYMCIILIIFIVGLVWFVKTDLGRLLKDIGLMRIPIIGPLFVKSSMSRFSSIFSILQSSGITVLESMQILTDTINNAAISREFEKIRGLLEEGRGISRPLGQARYFTPMVINMVAVGEESGNLDEMLQEIAVHYDAEVEYATKGMSEAIGPILMIGLAAVVGFFALAIFLPMWDLTQMVQ</sequence>
<dbReference type="InterPro" id="IPR003004">
    <property type="entry name" value="GspF/PilC"/>
</dbReference>
<evidence type="ECO:0000256" key="8">
    <source>
        <dbReference type="SAM" id="Phobius"/>
    </source>
</evidence>
<organism evidence="10 11">
    <name type="scientific">Desulfobacula phenolica</name>
    <dbReference type="NCBI Taxonomy" id="90732"/>
    <lineage>
        <taxon>Bacteria</taxon>
        <taxon>Pseudomonadati</taxon>
        <taxon>Thermodesulfobacteriota</taxon>
        <taxon>Desulfobacteria</taxon>
        <taxon>Desulfobacterales</taxon>
        <taxon>Desulfobacteraceae</taxon>
        <taxon>Desulfobacula</taxon>
    </lineage>
</organism>
<evidence type="ECO:0000256" key="1">
    <source>
        <dbReference type="ARBA" id="ARBA00004429"/>
    </source>
</evidence>
<keyword evidence="6 8" id="KW-1133">Transmembrane helix</keyword>
<evidence type="ECO:0000313" key="10">
    <source>
        <dbReference type="EMBL" id="SDU10443.1"/>
    </source>
</evidence>
<dbReference type="RefSeq" id="WP_092232851.1">
    <property type="nucleotide sequence ID" value="NZ_FNLL01000004.1"/>
</dbReference>
<evidence type="ECO:0000256" key="5">
    <source>
        <dbReference type="ARBA" id="ARBA00022692"/>
    </source>
</evidence>
<accession>A0A1H2FSV9</accession>
<dbReference type="PRINTS" id="PR00812">
    <property type="entry name" value="BCTERIALGSPF"/>
</dbReference>
<keyword evidence="11" id="KW-1185">Reference proteome</keyword>
<evidence type="ECO:0000256" key="7">
    <source>
        <dbReference type="ARBA" id="ARBA00023136"/>
    </source>
</evidence>
<dbReference type="EMBL" id="FNLL01000004">
    <property type="protein sequence ID" value="SDU10443.1"/>
    <property type="molecule type" value="Genomic_DNA"/>
</dbReference>
<evidence type="ECO:0000313" key="11">
    <source>
        <dbReference type="Proteomes" id="UP000199608"/>
    </source>
</evidence>
<dbReference type="Gene3D" id="1.20.81.30">
    <property type="entry name" value="Type II secretion system (T2SS), domain F"/>
    <property type="match status" value="2"/>
</dbReference>
<feature type="transmembrane region" description="Helical" evidence="8">
    <location>
        <begin position="220"/>
        <end position="239"/>
    </location>
</feature>
<keyword evidence="4" id="KW-0997">Cell inner membrane</keyword>